<proteinExistence type="predicted"/>
<dbReference type="PANTHER" id="PTHR10039">
    <property type="entry name" value="AMELOGENIN"/>
    <property type="match status" value="1"/>
</dbReference>
<evidence type="ECO:0000313" key="4">
    <source>
        <dbReference type="Proteomes" id="UP000290288"/>
    </source>
</evidence>
<feature type="domain" description="Nephrocystin 3-like N-terminal" evidence="2">
    <location>
        <begin position="107"/>
        <end position="276"/>
    </location>
</feature>
<keyword evidence="4" id="KW-1185">Reference proteome</keyword>
<dbReference type="EMBL" id="SDEE01000189">
    <property type="protein sequence ID" value="RXW19671.1"/>
    <property type="molecule type" value="Genomic_DNA"/>
</dbReference>
<gene>
    <name evidence="3" type="ORF">EST38_g6177</name>
</gene>
<evidence type="ECO:0000313" key="3">
    <source>
        <dbReference type="EMBL" id="RXW19671.1"/>
    </source>
</evidence>
<comment type="caution">
    <text evidence="3">The sequence shown here is derived from an EMBL/GenBank/DDBJ whole genome shotgun (WGS) entry which is preliminary data.</text>
</comment>
<name>A0A4Q2DKI4_9AGAR</name>
<dbReference type="PANTHER" id="PTHR10039:SF14">
    <property type="entry name" value="NACHT DOMAIN-CONTAINING PROTEIN"/>
    <property type="match status" value="1"/>
</dbReference>
<dbReference type="SUPFAM" id="SSF52540">
    <property type="entry name" value="P-loop containing nucleoside triphosphate hydrolases"/>
    <property type="match status" value="1"/>
</dbReference>
<dbReference type="Pfam" id="PF24883">
    <property type="entry name" value="NPHP3_N"/>
    <property type="match status" value="1"/>
</dbReference>
<organism evidence="3 4">
    <name type="scientific">Candolleomyces aberdarensis</name>
    <dbReference type="NCBI Taxonomy" id="2316362"/>
    <lineage>
        <taxon>Eukaryota</taxon>
        <taxon>Fungi</taxon>
        <taxon>Dikarya</taxon>
        <taxon>Basidiomycota</taxon>
        <taxon>Agaricomycotina</taxon>
        <taxon>Agaricomycetes</taxon>
        <taxon>Agaricomycetidae</taxon>
        <taxon>Agaricales</taxon>
        <taxon>Agaricineae</taxon>
        <taxon>Psathyrellaceae</taxon>
        <taxon>Candolleomyces</taxon>
    </lineage>
</organism>
<dbReference type="OrthoDB" id="2872445at2759"/>
<reference evidence="3 4" key="1">
    <citation type="submission" date="2019-01" db="EMBL/GenBank/DDBJ databases">
        <title>Draft genome sequence of Psathyrella aberdarensis IHI B618.</title>
        <authorList>
            <person name="Buettner E."/>
            <person name="Kellner H."/>
        </authorList>
    </citation>
    <scope>NUCLEOTIDE SEQUENCE [LARGE SCALE GENOMIC DNA]</scope>
    <source>
        <strain evidence="3 4">IHI B618</strain>
    </source>
</reference>
<dbReference type="Proteomes" id="UP000290288">
    <property type="component" value="Unassembled WGS sequence"/>
</dbReference>
<accession>A0A4Q2DKI4</accession>
<evidence type="ECO:0000256" key="1">
    <source>
        <dbReference type="ARBA" id="ARBA00022737"/>
    </source>
</evidence>
<dbReference type="InterPro" id="IPR056884">
    <property type="entry name" value="NPHP3-like_N"/>
</dbReference>
<keyword evidence="1" id="KW-0677">Repeat</keyword>
<protein>
    <recommendedName>
        <fullName evidence="2">Nephrocystin 3-like N-terminal domain-containing protein</fullName>
    </recommendedName>
</protein>
<dbReference type="AlphaFoldDB" id="A0A4Q2DKI4"/>
<dbReference type="Gene3D" id="3.40.50.300">
    <property type="entry name" value="P-loop containing nucleotide triphosphate hydrolases"/>
    <property type="match status" value="1"/>
</dbReference>
<evidence type="ECO:0000259" key="2">
    <source>
        <dbReference type="Pfam" id="PF24883"/>
    </source>
</evidence>
<sequence length="697" mass="77975">MSHPFPAGVDEDDEALDPQGSEFFTRAHHFSVNELKFTQARRLQKTKFVIYNSSGHLIELFKLLNPITDASHKRNRKVAPPDSHCLPGTREEVLQEVRSWASAVLVYSTISSDTHTKHICWMYGYVGCGKSAIAQNISEEFAGNGKLGASFFFFRGAGDRSNASRLAATISHQISQNIPGAKAFIEQAIVNDPALIDPTCSLGVQLDELVWKPCLKALCQGATTSTPVAEGWPYLIVVDGLDECGDKEAVQAFIDKAVEFFARNPLIPLRLFITSRIEEHIRTHLEDASPNIHLIDLTSKSRRGDLTSFMEVAFTNARKHDRALRALGAEWPKKDDVDQLVDYCDGSFIFGMTLFKFILGGSGPDDDPRTPMERLPLALKINPGLDGVYTQVLSRSRHLPHFHLIISTIALAQEPLSIAGLAALLEILTYDIIRVLVNLQAVLQVPGRDDIPVTLFHTSLRDFLMDQSRSEALYTPPSHHTFLMYRCLSALFGPKPSKSVECCKYAMMYWARHLTLSKDSDPAFDKDALCDHPYFPTSKDEFRSQWLDARPLTLRLRDQDWPIMVQNIRTGAAALDDNQRRLHRFETVFGREYEGWQTVKTPGWGRSCPPIVKVESSVVCSISDILKGFDSLLASANNDSWSLHMAIRRGEGVCVNMDLDRTGPENGRKDDGRADPAGCHILIKEEFEANLWPNIVP</sequence>
<dbReference type="InterPro" id="IPR027417">
    <property type="entry name" value="P-loop_NTPase"/>
</dbReference>